<evidence type="ECO:0000256" key="1">
    <source>
        <dbReference type="SAM" id="MobiDB-lite"/>
    </source>
</evidence>
<feature type="compositionally biased region" description="Basic and acidic residues" evidence="1">
    <location>
        <begin position="183"/>
        <end position="206"/>
    </location>
</feature>
<evidence type="ECO:0000313" key="3">
    <source>
        <dbReference type="Proteomes" id="UP000663880"/>
    </source>
</evidence>
<feature type="region of interest" description="Disordered" evidence="1">
    <location>
        <begin position="159"/>
        <end position="227"/>
    </location>
</feature>
<dbReference type="OrthoDB" id="10072016at2759"/>
<sequence length="362" mass="41860">MVKWQRTHNGQKLPKAEFSRIVGKVWEALNPDIIKNGFAKSGIYPFSRDAVPEHKLDPDAVKRWKKMVAKKQVSPQNSPMTLTKLCLNKINFSLNLNTIPTKTSTSNINSKTTEIISFEDLFLETIKQVPTTGVKKKLVKISGSAEVITHEDVIARLKKKDDNKEKEMEEKRKMRENKKKSKLKEQTKKQNKEKKNDMKSKLKEPTESTNTNLANPNTNEIAVPRSSNTDEDFKTYIEMYLKDKDSEEEIENMSFGFTDIQYYEEKSHKFTEQDWVLVKFSAKKSLKHYVGQIVKINNDIPTVKYLRKTQTKQGLLHFVYPNVDDICELLHVEDIISILPKPTVSRRGQISFNVDFGSFNIQ</sequence>
<keyword evidence="3" id="KW-1185">Reference proteome</keyword>
<name>A0A821QBK5_9NEOP</name>
<accession>A0A821QBK5</accession>
<evidence type="ECO:0000313" key="2">
    <source>
        <dbReference type="EMBL" id="CAF4822927.1"/>
    </source>
</evidence>
<dbReference type="Proteomes" id="UP000663880">
    <property type="component" value="Unassembled WGS sequence"/>
</dbReference>
<dbReference type="EMBL" id="CAJOBZ010000008">
    <property type="protein sequence ID" value="CAF4822927.1"/>
    <property type="molecule type" value="Genomic_DNA"/>
</dbReference>
<protein>
    <submittedName>
        <fullName evidence="2">Uncharacterized protein</fullName>
    </submittedName>
</protein>
<feature type="compositionally biased region" description="Basic and acidic residues" evidence="1">
    <location>
        <begin position="159"/>
        <end position="173"/>
    </location>
</feature>
<feature type="compositionally biased region" description="Polar residues" evidence="1">
    <location>
        <begin position="207"/>
        <end position="220"/>
    </location>
</feature>
<organism evidence="2 3">
    <name type="scientific">Pieris macdunnoughi</name>
    <dbReference type="NCBI Taxonomy" id="345717"/>
    <lineage>
        <taxon>Eukaryota</taxon>
        <taxon>Metazoa</taxon>
        <taxon>Ecdysozoa</taxon>
        <taxon>Arthropoda</taxon>
        <taxon>Hexapoda</taxon>
        <taxon>Insecta</taxon>
        <taxon>Pterygota</taxon>
        <taxon>Neoptera</taxon>
        <taxon>Endopterygota</taxon>
        <taxon>Lepidoptera</taxon>
        <taxon>Glossata</taxon>
        <taxon>Ditrysia</taxon>
        <taxon>Papilionoidea</taxon>
        <taxon>Pieridae</taxon>
        <taxon>Pierinae</taxon>
        <taxon>Pieris</taxon>
    </lineage>
</organism>
<gene>
    <name evidence="2" type="ORF">PMACD_LOCUS4725</name>
</gene>
<comment type="caution">
    <text evidence="2">The sequence shown here is derived from an EMBL/GenBank/DDBJ whole genome shotgun (WGS) entry which is preliminary data.</text>
</comment>
<dbReference type="AlphaFoldDB" id="A0A821QBK5"/>
<proteinExistence type="predicted"/>
<reference evidence="2" key="1">
    <citation type="submission" date="2021-02" db="EMBL/GenBank/DDBJ databases">
        <authorList>
            <person name="Steward A R."/>
        </authorList>
    </citation>
    <scope>NUCLEOTIDE SEQUENCE</scope>
</reference>